<dbReference type="EMBL" id="GBXM01027045">
    <property type="protein sequence ID" value="JAH81532.1"/>
    <property type="molecule type" value="Transcribed_RNA"/>
</dbReference>
<protein>
    <submittedName>
        <fullName evidence="1">Uncharacterized protein</fullName>
    </submittedName>
</protein>
<name>A0A0E9VU16_ANGAN</name>
<reference evidence="1" key="1">
    <citation type="submission" date="2014-11" db="EMBL/GenBank/DDBJ databases">
        <authorList>
            <person name="Amaro Gonzalez C."/>
        </authorList>
    </citation>
    <scope>NUCLEOTIDE SEQUENCE</scope>
</reference>
<evidence type="ECO:0000313" key="1">
    <source>
        <dbReference type="EMBL" id="JAH81532.1"/>
    </source>
</evidence>
<proteinExistence type="predicted"/>
<dbReference type="AlphaFoldDB" id="A0A0E9VU16"/>
<sequence length="38" mass="4047">MVTEFQTITMPVCLSACVSVCLSVSLSSLCQWQGLPLA</sequence>
<accession>A0A0E9VU16</accession>
<organism evidence="1">
    <name type="scientific">Anguilla anguilla</name>
    <name type="common">European freshwater eel</name>
    <name type="synonym">Muraena anguilla</name>
    <dbReference type="NCBI Taxonomy" id="7936"/>
    <lineage>
        <taxon>Eukaryota</taxon>
        <taxon>Metazoa</taxon>
        <taxon>Chordata</taxon>
        <taxon>Craniata</taxon>
        <taxon>Vertebrata</taxon>
        <taxon>Euteleostomi</taxon>
        <taxon>Actinopterygii</taxon>
        <taxon>Neopterygii</taxon>
        <taxon>Teleostei</taxon>
        <taxon>Anguilliformes</taxon>
        <taxon>Anguillidae</taxon>
        <taxon>Anguilla</taxon>
    </lineage>
</organism>
<reference evidence="1" key="2">
    <citation type="journal article" date="2015" name="Fish Shellfish Immunol.">
        <title>Early steps in the European eel (Anguilla anguilla)-Vibrio vulnificus interaction in the gills: Role of the RtxA13 toxin.</title>
        <authorList>
            <person name="Callol A."/>
            <person name="Pajuelo D."/>
            <person name="Ebbesson L."/>
            <person name="Teles M."/>
            <person name="MacKenzie S."/>
            <person name="Amaro C."/>
        </authorList>
    </citation>
    <scope>NUCLEOTIDE SEQUENCE</scope>
</reference>